<feature type="transmembrane region" description="Helical" evidence="8">
    <location>
        <begin position="20"/>
        <end position="45"/>
    </location>
</feature>
<feature type="compositionally biased region" description="Pro residues" evidence="7">
    <location>
        <begin position="835"/>
        <end position="850"/>
    </location>
</feature>
<dbReference type="PANTHER" id="PTHR13018">
    <property type="entry name" value="PROBABLE MEMBRANE PROTEIN DUF221-RELATED"/>
    <property type="match status" value="1"/>
</dbReference>
<comment type="similarity">
    <text evidence="2">Belongs to the CSC1 (TC 1.A.17) family.</text>
</comment>
<keyword evidence="4 8" id="KW-0812">Transmembrane</keyword>
<feature type="transmembrane region" description="Helical" evidence="8">
    <location>
        <begin position="743"/>
        <end position="763"/>
    </location>
</feature>
<gene>
    <name evidence="13" type="ORF">BXZ70DRAFT_934710</name>
</gene>
<keyword evidence="5 8" id="KW-1133">Transmembrane helix</keyword>
<evidence type="ECO:0000259" key="12">
    <source>
        <dbReference type="Pfam" id="PF14703"/>
    </source>
</evidence>
<proteinExistence type="inferred from homology"/>
<feature type="region of interest" description="Disordered" evidence="7">
    <location>
        <begin position="365"/>
        <end position="393"/>
    </location>
</feature>
<dbReference type="Proteomes" id="UP000813824">
    <property type="component" value="Unassembled WGS sequence"/>
</dbReference>
<keyword evidence="6 8" id="KW-0472">Membrane</keyword>
<organism evidence="13 14">
    <name type="scientific">Cristinia sonorae</name>
    <dbReference type="NCBI Taxonomy" id="1940300"/>
    <lineage>
        <taxon>Eukaryota</taxon>
        <taxon>Fungi</taxon>
        <taxon>Dikarya</taxon>
        <taxon>Basidiomycota</taxon>
        <taxon>Agaricomycotina</taxon>
        <taxon>Agaricomycetes</taxon>
        <taxon>Agaricomycetidae</taxon>
        <taxon>Agaricales</taxon>
        <taxon>Pleurotineae</taxon>
        <taxon>Stephanosporaceae</taxon>
        <taxon>Cristinia</taxon>
    </lineage>
</organism>
<dbReference type="GO" id="GO:0005886">
    <property type="term" value="C:plasma membrane"/>
    <property type="evidence" value="ECO:0007669"/>
    <property type="project" value="TreeGrafter"/>
</dbReference>
<feature type="transmembrane region" description="Helical" evidence="8">
    <location>
        <begin position="645"/>
        <end position="665"/>
    </location>
</feature>
<evidence type="ECO:0000313" key="14">
    <source>
        <dbReference type="Proteomes" id="UP000813824"/>
    </source>
</evidence>
<feature type="transmembrane region" description="Helical" evidence="8">
    <location>
        <begin position="152"/>
        <end position="170"/>
    </location>
</feature>
<feature type="transmembrane region" description="Helical" evidence="8">
    <location>
        <begin position="551"/>
        <end position="576"/>
    </location>
</feature>
<dbReference type="Pfam" id="PF14703">
    <property type="entry name" value="PHM7_cyt"/>
    <property type="match status" value="1"/>
</dbReference>
<dbReference type="Pfam" id="PF02714">
    <property type="entry name" value="RSN1_7TM"/>
    <property type="match status" value="1"/>
</dbReference>
<evidence type="ECO:0000256" key="4">
    <source>
        <dbReference type="ARBA" id="ARBA00022692"/>
    </source>
</evidence>
<feature type="transmembrane region" description="Helical" evidence="8">
    <location>
        <begin position="596"/>
        <end position="624"/>
    </location>
</feature>
<evidence type="ECO:0000256" key="5">
    <source>
        <dbReference type="ARBA" id="ARBA00022989"/>
    </source>
</evidence>
<evidence type="ECO:0000256" key="6">
    <source>
        <dbReference type="ARBA" id="ARBA00023136"/>
    </source>
</evidence>
<keyword evidence="14" id="KW-1185">Reference proteome</keyword>
<sequence>MSDNGGGSTTPNLSNAQTASTATFVTALIFNAIVFGAQIAVFTIVRPYFPAIYQPRTYIVPNKEKRAKDLSKNIFLWPWAIFRADYTQIKDANGLDAYFFVKFLRMVTRILLPIWIISWLILLPLTSAGTSVDDHAGLDRFIFGNVALNKQSRYWAHLILTWLFTIWIFWNIKKEMRHFIAVRQRWLIDPVNAQSAQASTVLITGVPRRYLTEAALTKLFSHLPGGVKKVWLNRDLKDMPELYDRRVKATNKLESAETALIGTAVKLRNKQLKAQAEASKKSGGLAPTNGSNDVQPLTAPSIIDTEQGDVTLAEKLVPKNKRPTHRLPLFKWMPFSLPLVGQKVDTIEWARDEIEATNRELKSRRKTLARDVAQTSSLPPPETNHPDSMKASSSQTYPPLNSAFVLFNRQIAAHLAAQALAHHEPYRMAGKFTNVAPEDIIWANLNLNPYEARIRTAISWGCTLGLIILWAFPVAFVGAVSNVPVLCSTYDWLAWICKLPKVVVGIISGVLPPVALAILMMLLPIVLRLLARLEGIPQRTGLELSLMTRFFLFQILHSFLIVTLSSGLIAALPDLVKNPGNIPSLLAAQLPKASNFFLTYVILQGLSGTAAGFLTVVPLILYYVKLILLGSTPRSIYNIKYIGRSVAWGTLFPSTTLLVVITLAYSIISPIINGLGCATFFLFYLLWKYLFLWQLDQPRSSDTGGLFFPKAIQHVFVGLYLQQICLAALFFLARDQSGKASSIGEGALMIVLIAVTAFFNVVINSSYGPLLYSLPLSLADKTYGMDGTDPNREQAELELDDQASSTGAGKEKATAVVSQPHQDPARKGSVSSTTYPPPDKSPPAASPRSPPTNRQISGVSSVEAIDEQEGPKEFYHPASVDAQRTVWIPRDELGLGEEEERRCRERGVDVSTKGARMDARGKVEISAGPPDSGVEL</sequence>
<evidence type="ECO:0000256" key="1">
    <source>
        <dbReference type="ARBA" id="ARBA00004141"/>
    </source>
</evidence>
<evidence type="ECO:0000256" key="3">
    <source>
        <dbReference type="ARBA" id="ARBA00022448"/>
    </source>
</evidence>
<dbReference type="PANTHER" id="PTHR13018:SF143">
    <property type="entry name" value="CSC1_OSCA1-LIKE 7TM REGION DOMAIN-CONTAINING PROTEIN"/>
    <property type="match status" value="1"/>
</dbReference>
<feature type="domain" description="CSC1/OSCA1-like cytosolic" evidence="12">
    <location>
        <begin position="199"/>
        <end position="368"/>
    </location>
</feature>
<evidence type="ECO:0000256" key="8">
    <source>
        <dbReference type="SAM" id="Phobius"/>
    </source>
</evidence>
<feature type="transmembrane region" description="Helical" evidence="8">
    <location>
        <begin position="711"/>
        <end position="731"/>
    </location>
</feature>
<dbReference type="InterPro" id="IPR003864">
    <property type="entry name" value="CSC1/OSCA1-like_7TM"/>
</dbReference>
<protein>
    <submittedName>
        <fullName evidence="13">DUF221-domain-containing protein</fullName>
    </submittedName>
</protein>
<evidence type="ECO:0000256" key="7">
    <source>
        <dbReference type="SAM" id="MobiDB-lite"/>
    </source>
</evidence>
<dbReference type="InterPro" id="IPR022257">
    <property type="entry name" value="PHM7_ext"/>
</dbReference>
<keyword evidence="3" id="KW-0813">Transport</keyword>
<feature type="domain" description="10TM putative phosphate transporter extracellular tail" evidence="10">
    <location>
        <begin position="863"/>
        <end position="931"/>
    </location>
</feature>
<evidence type="ECO:0000256" key="2">
    <source>
        <dbReference type="ARBA" id="ARBA00007779"/>
    </source>
</evidence>
<dbReference type="OrthoDB" id="1076608at2759"/>
<evidence type="ECO:0000259" key="11">
    <source>
        <dbReference type="Pfam" id="PF13967"/>
    </source>
</evidence>
<comment type="subcellular location">
    <subcellularLocation>
        <location evidence="1">Membrane</location>
        <topology evidence="1">Multi-pass membrane protein</topology>
    </subcellularLocation>
</comment>
<feature type="region of interest" description="Disordered" evidence="7">
    <location>
        <begin position="276"/>
        <end position="305"/>
    </location>
</feature>
<evidence type="ECO:0000259" key="10">
    <source>
        <dbReference type="Pfam" id="PF12621"/>
    </source>
</evidence>
<feature type="transmembrane region" description="Helical" evidence="8">
    <location>
        <begin position="457"/>
        <end position="482"/>
    </location>
</feature>
<feature type="domain" description="CSC1/OSCA1-like N-terminal transmembrane" evidence="11">
    <location>
        <begin position="24"/>
        <end position="175"/>
    </location>
</feature>
<dbReference type="Pfam" id="PF13967">
    <property type="entry name" value="RSN1_TM"/>
    <property type="match status" value="1"/>
</dbReference>
<feature type="transmembrane region" description="Helical" evidence="8">
    <location>
        <begin position="110"/>
        <end position="132"/>
    </location>
</feature>
<dbReference type="AlphaFoldDB" id="A0A8K0UPC9"/>
<dbReference type="InterPro" id="IPR027815">
    <property type="entry name" value="CSC1/OSCA1-like_cyt"/>
</dbReference>
<dbReference type="InterPro" id="IPR032880">
    <property type="entry name" value="CSC1/OSCA1-like_N"/>
</dbReference>
<dbReference type="GO" id="GO:0005227">
    <property type="term" value="F:calcium-activated cation channel activity"/>
    <property type="evidence" value="ECO:0007669"/>
    <property type="project" value="InterPro"/>
</dbReference>
<feature type="transmembrane region" description="Helical" evidence="8">
    <location>
        <begin position="671"/>
        <end position="690"/>
    </location>
</feature>
<comment type="caution">
    <text evidence="13">The sequence shown here is derived from an EMBL/GenBank/DDBJ whole genome shotgun (WGS) entry which is preliminary data.</text>
</comment>
<feature type="domain" description="CSC1/OSCA1-like 7TM region" evidence="9">
    <location>
        <begin position="456"/>
        <end position="730"/>
    </location>
</feature>
<feature type="region of interest" description="Disordered" evidence="7">
    <location>
        <begin position="904"/>
        <end position="936"/>
    </location>
</feature>
<dbReference type="InterPro" id="IPR045122">
    <property type="entry name" value="Csc1-like"/>
</dbReference>
<name>A0A8K0UPC9_9AGAR</name>
<evidence type="ECO:0000259" key="9">
    <source>
        <dbReference type="Pfam" id="PF02714"/>
    </source>
</evidence>
<accession>A0A8K0UPC9</accession>
<dbReference type="EMBL" id="JAEVFJ010000013">
    <property type="protein sequence ID" value="KAH8101154.1"/>
    <property type="molecule type" value="Genomic_DNA"/>
</dbReference>
<dbReference type="Pfam" id="PF12621">
    <property type="entry name" value="PHM7_ext"/>
    <property type="match status" value="1"/>
</dbReference>
<feature type="region of interest" description="Disordered" evidence="7">
    <location>
        <begin position="799"/>
        <end position="878"/>
    </location>
</feature>
<feature type="transmembrane region" description="Helical" evidence="8">
    <location>
        <begin position="502"/>
        <end position="530"/>
    </location>
</feature>
<evidence type="ECO:0000313" key="13">
    <source>
        <dbReference type="EMBL" id="KAH8101154.1"/>
    </source>
</evidence>
<reference evidence="13" key="1">
    <citation type="journal article" date="2021" name="New Phytol.">
        <title>Evolutionary innovations through gain and loss of genes in the ectomycorrhizal Boletales.</title>
        <authorList>
            <person name="Wu G."/>
            <person name="Miyauchi S."/>
            <person name="Morin E."/>
            <person name="Kuo A."/>
            <person name="Drula E."/>
            <person name="Varga T."/>
            <person name="Kohler A."/>
            <person name="Feng B."/>
            <person name="Cao Y."/>
            <person name="Lipzen A."/>
            <person name="Daum C."/>
            <person name="Hundley H."/>
            <person name="Pangilinan J."/>
            <person name="Johnson J."/>
            <person name="Barry K."/>
            <person name="LaButti K."/>
            <person name="Ng V."/>
            <person name="Ahrendt S."/>
            <person name="Min B."/>
            <person name="Choi I.G."/>
            <person name="Park H."/>
            <person name="Plett J.M."/>
            <person name="Magnuson J."/>
            <person name="Spatafora J.W."/>
            <person name="Nagy L.G."/>
            <person name="Henrissat B."/>
            <person name="Grigoriev I.V."/>
            <person name="Yang Z.L."/>
            <person name="Xu J."/>
            <person name="Martin F.M."/>
        </authorList>
    </citation>
    <scope>NUCLEOTIDE SEQUENCE</scope>
    <source>
        <strain evidence="13">KKN 215</strain>
    </source>
</reference>